<sequence>MLKPTLPKQWNQVNLEQFIELRSLEAEDGLFNHNIDVLCVLTDSLPEDFDDAQLHEVAEWFKDLQWLYSEPSKLYTDRVGKFYLKPMNELTLGEFIDLEYYFTQDYIKNLPNICALLYRIPEIIEDGVVAKWETTNFKVAARAHYFLEQPITKVYGILTEYIKFREQFISSHANLMTEDVEDDLSDIDDPEERKEAERQKASNKWGWEQVIWSMSNGDLTKYDQIINMKLILVFNFLAMRKELDI</sequence>
<dbReference type="EMBL" id="LR798325">
    <property type="protein sequence ID" value="CAB5224097.1"/>
    <property type="molecule type" value="Genomic_DNA"/>
</dbReference>
<name>A0A6J7X448_9CAUD</name>
<accession>A0A6J7X448</accession>
<organism evidence="1">
    <name type="scientific">uncultured Caudovirales phage</name>
    <dbReference type="NCBI Taxonomy" id="2100421"/>
    <lineage>
        <taxon>Viruses</taxon>
        <taxon>Duplodnaviria</taxon>
        <taxon>Heunggongvirae</taxon>
        <taxon>Uroviricota</taxon>
        <taxon>Caudoviricetes</taxon>
        <taxon>Peduoviridae</taxon>
        <taxon>Maltschvirus</taxon>
        <taxon>Maltschvirus maltsch</taxon>
    </lineage>
</organism>
<protein>
    <submittedName>
        <fullName evidence="1">Uncharacterized protein</fullName>
    </submittedName>
</protein>
<gene>
    <name evidence="1" type="ORF">UFOVP391_27</name>
</gene>
<evidence type="ECO:0000313" key="1">
    <source>
        <dbReference type="EMBL" id="CAB5224097.1"/>
    </source>
</evidence>
<reference evidence="1" key="1">
    <citation type="submission" date="2020-05" db="EMBL/GenBank/DDBJ databases">
        <authorList>
            <person name="Chiriac C."/>
            <person name="Salcher M."/>
            <person name="Ghai R."/>
            <person name="Kavagutti S V."/>
        </authorList>
    </citation>
    <scope>NUCLEOTIDE SEQUENCE</scope>
</reference>
<proteinExistence type="predicted"/>